<dbReference type="OrthoDB" id="3192968at2"/>
<protein>
    <submittedName>
        <fullName evidence="6">TetR family transcriptional regulator</fullName>
    </submittedName>
</protein>
<dbReference type="Pfam" id="PF21597">
    <property type="entry name" value="TetR_C_43"/>
    <property type="match status" value="1"/>
</dbReference>
<dbReference type="InterPro" id="IPR049445">
    <property type="entry name" value="TetR_SbtR-like_C"/>
</dbReference>
<evidence type="ECO:0000256" key="2">
    <source>
        <dbReference type="ARBA" id="ARBA00023125"/>
    </source>
</evidence>
<keyword evidence="7" id="KW-1185">Reference proteome</keyword>
<dbReference type="InterPro" id="IPR036271">
    <property type="entry name" value="Tet_transcr_reg_TetR-rel_C_sf"/>
</dbReference>
<dbReference type="PANTHER" id="PTHR30055">
    <property type="entry name" value="HTH-TYPE TRANSCRIPTIONAL REGULATOR RUTR"/>
    <property type="match status" value="1"/>
</dbReference>
<keyword evidence="2 4" id="KW-0238">DNA-binding</keyword>
<evidence type="ECO:0000256" key="3">
    <source>
        <dbReference type="ARBA" id="ARBA00023163"/>
    </source>
</evidence>
<keyword evidence="1" id="KW-0805">Transcription regulation</keyword>
<dbReference type="RefSeq" id="WP_155070809.1">
    <property type="nucleotide sequence ID" value="NZ_WIXO01000001.1"/>
</dbReference>
<feature type="DNA-binding region" description="H-T-H motif" evidence="4">
    <location>
        <begin position="46"/>
        <end position="65"/>
    </location>
</feature>
<dbReference type="Proteomes" id="UP000473014">
    <property type="component" value="Unassembled WGS sequence"/>
</dbReference>
<dbReference type="GO" id="GO:0003700">
    <property type="term" value="F:DNA-binding transcription factor activity"/>
    <property type="evidence" value="ECO:0007669"/>
    <property type="project" value="TreeGrafter"/>
</dbReference>
<dbReference type="InterPro" id="IPR009057">
    <property type="entry name" value="Homeodomain-like_sf"/>
</dbReference>
<keyword evidence="3" id="KW-0804">Transcription</keyword>
<gene>
    <name evidence="6" type="ORF">F0L17_10075</name>
</gene>
<evidence type="ECO:0000313" key="7">
    <source>
        <dbReference type="Proteomes" id="UP000473014"/>
    </source>
</evidence>
<dbReference type="InterPro" id="IPR050109">
    <property type="entry name" value="HTH-type_TetR-like_transc_reg"/>
</dbReference>
<evidence type="ECO:0000259" key="5">
    <source>
        <dbReference type="PROSITE" id="PS50977"/>
    </source>
</evidence>
<accession>A0A6G2BB28</accession>
<dbReference type="Pfam" id="PF00440">
    <property type="entry name" value="TetR_N"/>
    <property type="match status" value="1"/>
</dbReference>
<dbReference type="InterPro" id="IPR001647">
    <property type="entry name" value="HTH_TetR"/>
</dbReference>
<evidence type="ECO:0000256" key="1">
    <source>
        <dbReference type="ARBA" id="ARBA00023015"/>
    </source>
</evidence>
<evidence type="ECO:0000256" key="4">
    <source>
        <dbReference type="PROSITE-ProRule" id="PRU00335"/>
    </source>
</evidence>
<feature type="domain" description="HTH tetR-type" evidence="5">
    <location>
        <begin position="24"/>
        <end position="83"/>
    </location>
</feature>
<dbReference type="EMBL" id="WIXO01000001">
    <property type="protein sequence ID" value="MTE19468.1"/>
    <property type="molecule type" value="Genomic_DNA"/>
</dbReference>
<name>A0A6G2BB28_9ACTN</name>
<reference evidence="6 7" key="1">
    <citation type="submission" date="2019-11" db="EMBL/GenBank/DDBJ databases">
        <authorList>
            <person name="Yuan L."/>
        </authorList>
    </citation>
    <scope>NUCLEOTIDE SEQUENCE [LARGE SCALE GENOMIC DNA]</scope>
    <source>
        <strain evidence="6 7">TRM43335</strain>
    </source>
</reference>
<dbReference type="PRINTS" id="PR00455">
    <property type="entry name" value="HTHTETR"/>
</dbReference>
<dbReference type="SUPFAM" id="SSF48498">
    <property type="entry name" value="Tetracyclin repressor-like, C-terminal domain"/>
    <property type="match status" value="1"/>
</dbReference>
<evidence type="ECO:0000313" key="6">
    <source>
        <dbReference type="EMBL" id="MTE19468.1"/>
    </source>
</evidence>
<proteinExistence type="predicted"/>
<dbReference type="PANTHER" id="PTHR30055:SF234">
    <property type="entry name" value="HTH-TYPE TRANSCRIPTIONAL REGULATOR BETI"/>
    <property type="match status" value="1"/>
</dbReference>
<comment type="caution">
    <text evidence="6">The sequence shown here is derived from an EMBL/GenBank/DDBJ whole genome shotgun (WGS) entry which is preliminary data.</text>
</comment>
<dbReference type="GO" id="GO:0000976">
    <property type="term" value="F:transcription cis-regulatory region binding"/>
    <property type="evidence" value="ECO:0007669"/>
    <property type="project" value="TreeGrafter"/>
</dbReference>
<organism evidence="6 7">
    <name type="scientific">Streptomyces taklimakanensis</name>
    <dbReference type="NCBI Taxonomy" id="2569853"/>
    <lineage>
        <taxon>Bacteria</taxon>
        <taxon>Bacillati</taxon>
        <taxon>Actinomycetota</taxon>
        <taxon>Actinomycetes</taxon>
        <taxon>Kitasatosporales</taxon>
        <taxon>Streptomycetaceae</taxon>
        <taxon>Streptomyces</taxon>
    </lineage>
</organism>
<dbReference type="SUPFAM" id="SSF46689">
    <property type="entry name" value="Homeodomain-like"/>
    <property type="match status" value="1"/>
</dbReference>
<sequence length="222" mass="23723">MADAAGGGRSTGVSAAPHLRADAARNRERIVEAAREALALHGTEASLDEIARRAGVGNATLYRHFPDRSALAHDVVLAVAERIADRAQDALDEEGGGCDPFDALSRFVAAAVEERIGALCPVLSGGVDEREPRLLAARLRLERLVGELFDRARRAGRLRADADVGDLLVALGQLTRPLPGTECAQLDRFLGRHLRIFLDGLRAPARSELPGRAATVEAFRQG</sequence>
<dbReference type="Gene3D" id="1.10.357.10">
    <property type="entry name" value="Tetracycline Repressor, domain 2"/>
    <property type="match status" value="1"/>
</dbReference>
<dbReference type="AlphaFoldDB" id="A0A6G2BB28"/>
<dbReference type="PROSITE" id="PS50977">
    <property type="entry name" value="HTH_TETR_2"/>
    <property type="match status" value="1"/>
</dbReference>